<organism evidence="2 3">
    <name type="scientific">Gymnodinialimonas ceratoperidinii</name>
    <dbReference type="NCBI Taxonomy" id="2856823"/>
    <lineage>
        <taxon>Bacteria</taxon>
        <taxon>Pseudomonadati</taxon>
        <taxon>Pseudomonadota</taxon>
        <taxon>Alphaproteobacteria</taxon>
        <taxon>Rhodobacterales</taxon>
        <taxon>Paracoccaceae</taxon>
        <taxon>Gymnodinialimonas</taxon>
    </lineage>
</organism>
<keyword evidence="3" id="KW-1185">Reference proteome</keyword>
<dbReference type="Proteomes" id="UP000825009">
    <property type="component" value="Chromosome"/>
</dbReference>
<keyword evidence="1" id="KW-0472">Membrane</keyword>
<protein>
    <submittedName>
        <fullName evidence="2">Uncharacterized protein</fullName>
    </submittedName>
</protein>
<keyword evidence="1" id="KW-0812">Transmembrane</keyword>
<gene>
    <name evidence="2" type="ORF">KYE46_00510</name>
</gene>
<evidence type="ECO:0000313" key="2">
    <source>
        <dbReference type="EMBL" id="QXT39777.1"/>
    </source>
</evidence>
<accession>A0A8F6TVM3</accession>
<feature type="transmembrane region" description="Helical" evidence="1">
    <location>
        <begin position="36"/>
        <end position="53"/>
    </location>
</feature>
<keyword evidence="1" id="KW-1133">Transmembrane helix</keyword>
<dbReference type="RefSeq" id="WP_219002675.1">
    <property type="nucleotide sequence ID" value="NZ_CP079194.1"/>
</dbReference>
<reference evidence="2 3" key="1">
    <citation type="submission" date="2021-07" db="EMBL/GenBank/DDBJ databases">
        <title>A novel Jannaschia species isolated from marine dinoflagellate Ceratoperidinium margalefii.</title>
        <authorList>
            <person name="Jiang Y."/>
            <person name="Li Z."/>
        </authorList>
    </citation>
    <scope>NUCLEOTIDE SEQUENCE [LARGE SCALE GENOMIC DNA]</scope>
    <source>
        <strain evidence="2 3">J12C1-MA-4</strain>
    </source>
</reference>
<evidence type="ECO:0000313" key="3">
    <source>
        <dbReference type="Proteomes" id="UP000825009"/>
    </source>
</evidence>
<dbReference type="AlphaFoldDB" id="A0A8F6TVM3"/>
<dbReference type="KEGG" id="gce:KYE46_00510"/>
<dbReference type="EMBL" id="CP079194">
    <property type="protein sequence ID" value="QXT39777.1"/>
    <property type="molecule type" value="Genomic_DNA"/>
</dbReference>
<name>A0A8F6TVM3_9RHOB</name>
<feature type="transmembrane region" description="Helical" evidence="1">
    <location>
        <begin position="6"/>
        <end position="29"/>
    </location>
</feature>
<sequence length="78" mass="8356">MTIPVSADILLVIATMVGILSFSSIVAAWTMKRWPIVALISFAIALGLVYYVHDSEPGGLEPLDIPDAFISVAARILN</sequence>
<proteinExistence type="predicted"/>
<evidence type="ECO:0000256" key="1">
    <source>
        <dbReference type="SAM" id="Phobius"/>
    </source>
</evidence>